<dbReference type="EMBL" id="GG662605">
    <property type="protein sequence ID" value="EAS01157.2"/>
    <property type="molecule type" value="Genomic_DNA"/>
</dbReference>
<dbReference type="EC" id="2.5.1.61" evidence="3"/>
<dbReference type="PRINTS" id="PR00151">
    <property type="entry name" value="PORPHBDMNASE"/>
</dbReference>
<dbReference type="InterPro" id="IPR036803">
    <property type="entry name" value="Porphobilinogen_deaminase_C_sf"/>
</dbReference>
<evidence type="ECO:0000256" key="2">
    <source>
        <dbReference type="ARBA" id="ARBA00005638"/>
    </source>
</evidence>
<dbReference type="Pfam" id="PF03900">
    <property type="entry name" value="Porphobil_deamC"/>
    <property type="match status" value="1"/>
</dbReference>
<dbReference type="KEGG" id="tet:TTHERM_00317210"/>
<dbReference type="PIRSF" id="PIRSF001438">
    <property type="entry name" value="4pyrrol_synth_OHMeBilane_synth"/>
    <property type="match status" value="1"/>
</dbReference>
<keyword evidence="5" id="KW-0627">Porphyrin biosynthesis</keyword>
<dbReference type="STRING" id="312017.I7MG70"/>
<evidence type="ECO:0000256" key="5">
    <source>
        <dbReference type="ARBA" id="ARBA00023244"/>
    </source>
</evidence>
<dbReference type="GO" id="GO:0004418">
    <property type="term" value="F:hydroxymethylbilane synthase activity"/>
    <property type="evidence" value="ECO:0007669"/>
    <property type="project" value="UniProtKB-EC"/>
</dbReference>
<dbReference type="AlphaFoldDB" id="I7MG70"/>
<evidence type="ECO:0000259" key="7">
    <source>
        <dbReference type="Pfam" id="PF03900"/>
    </source>
</evidence>
<comment type="cofactor">
    <cofactor evidence="1">
        <name>dipyrromethane</name>
        <dbReference type="ChEBI" id="CHEBI:60342"/>
    </cofactor>
</comment>
<dbReference type="GO" id="GO:0005737">
    <property type="term" value="C:cytoplasm"/>
    <property type="evidence" value="ECO:0007669"/>
    <property type="project" value="TreeGrafter"/>
</dbReference>
<keyword evidence="9" id="KW-1185">Reference proteome</keyword>
<dbReference type="PANTHER" id="PTHR11557:SF0">
    <property type="entry name" value="PORPHOBILINOGEN DEAMINASE"/>
    <property type="match status" value="1"/>
</dbReference>
<dbReference type="RefSeq" id="XP_001021402.2">
    <property type="nucleotide sequence ID" value="XM_001021402.2"/>
</dbReference>
<dbReference type="GeneID" id="7833399"/>
<dbReference type="Gene3D" id="3.40.190.10">
    <property type="entry name" value="Periplasmic binding protein-like II"/>
    <property type="match status" value="2"/>
</dbReference>
<evidence type="ECO:0000256" key="3">
    <source>
        <dbReference type="ARBA" id="ARBA00012655"/>
    </source>
</evidence>
<dbReference type="Pfam" id="PF01379">
    <property type="entry name" value="Porphobil_deam"/>
    <property type="match status" value="1"/>
</dbReference>
<protein>
    <recommendedName>
        <fullName evidence="3">hydroxymethylbilane synthase</fullName>
        <ecNumber evidence="3">2.5.1.61</ecNumber>
    </recommendedName>
</protein>
<keyword evidence="4" id="KW-0808">Transferase</keyword>
<dbReference type="SUPFAM" id="SSF53850">
    <property type="entry name" value="Periplasmic binding protein-like II"/>
    <property type="match status" value="1"/>
</dbReference>
<dbReference type="SUPFAM" id="SSF54782">
    <property type="entry name" value="Porphobilinogen deaminase (hydroxymethylbilane synthase), C-terminal domain"/>
    <property type="match status" value="1"/>
</dbReference>
<dbReference type="InterPro" id="IPR000860">
    <property type="entry name" value="HemC"/>
</dbReference>
<dbReference type="Gene3D" id="3.30.160.40">
    <property type="entry name" value="Porphobilinogen deaminase, C-terminal domain"/>
    <property type="match status" value="1"/>
</dbReference>
<reference evidence="9" key="1">
    <citation type="journal article" date="2006" name="PLoS Biol.">
        <title>Macronuclear genome sequence of the ciliate Tetrahymena thermophila, a model eukaryote.</title>
        <authorList>
            <person name="Eisen J.A."/>
            <person name="Coyne R.S."/>
            <person name="Wu M."/>
            <person name="Wu D."/>
            <person name="Thiagarajan M."/>
            <person name="Wortman J.R."/>
            <person name="Badger J.H."/>
            <person name="Ren Q."/>
            <person name="Amedeo P."/>
            <person name="Jones K.M."/>
            <person name="Tallon L.J."/>
            <person name="Delcher A.L."/>
            <person name="Salzberg S.L."/>
            <person name="Silva J.C."/>
            <person name="Haas B.J."/>
            <person name="Majoros W.H."/>
            <person name="Farzad M."/>
            <person name="Carlton J.M."/>
            <person name="Smith R.K. Jr."/>
            <person name="Garg J."/>
            <person name="Pearlman R.E."/>
            <person name="Karrer K.M."/>
            <person name="Sun L."/>
            <person name="Manning G."/>
            <person name="Elde N.C."/>
            <person name="Turkewitz A.P."/>
            <person name="Asai D.J."/>
            <person name="Wilkes D.E."/>
            <person name="Wang Y."/>
            <person name="Cai H."/>
            <person name="Collins K."/>
            <person name="Stewart B.A."/>
            <person name="Lee S.R."/>
            <person name="Wilamowska K."/>
            <person name="Weinberg Z."/>
            <person name="Ruzzo W.L."/>
            <person name="Wloga D."/>
            <person name="Gaertig J."/>
            <person name="Frankel J."/>
            <person name="Tsao C.-C."/>
            <person name="Gorovsky M.A."/>
            <person name="Keeling P.J."/>
            <person name="Waller R.F."/>
            <person name="Patron N.J."/>
            <person name="Cherry J.M."/>
            <person name="Stover N.A."/>
            <person name="Krieger C.J."/>
            <person name="del Toro C."/>
            <person name="Ryder H.F."/>
            <person name="Williamson S.C."/>
            <person name="Barbeau R.A."/>
            <person name="Hamilton E.P."/>
            <person name="Orias E."/>
        </authorList>
    </citation>
    <scope>NUCLEOTIDE SEQUENCE [LARGE SCALE GENOMIC DNA]</scope>
    <source>
        <strain evidence="9">SB210</strain>
    </source>
</reference>
<evidence type="ECO:0000259" key="6">
    <source>
        <dbReference type="Pfam" id="PF01379"/>
    </source>
</evidence>
<feature type="domain" description="Porphobilinogen deaminase N-terminal" evidence="6">
    <location>
        <begin position="22"/>
        <end position="235"/>
    </location>
</feature>
<dbReference type="eggNOG" id="KOG2892">
    <property type="taxonomic scope" value="Eukaryota"/>
</dbReference>
<dbReference type="GO" id="GO:0006783">
    <property type="term" value="P:heme biosynthetic process"/>
    <property type="evidence" value="ECO:0007669"/>
    <property type="project" value="TreeGrafter"/>
</dbReference>
<dbReference type="OrthoDB" id="564646at2759"/>
<dbReference type="Proteomes" id="UP000009168">
    <property type="component" value="Unassembled WGS sequence"/>
</dbReference>
<accession>I7MG70</accession>
<dbReference type="FunFam" id="3.40.190.10:FF:000005">
    <property type="entry name" value="Porphobilinogen deaminase"/>
    <property type="match status" value="1"/>
</dbReference>
<evidence type="ECO:0000256" key="1">
    <source>
        <dbReference type="ARBA" id="ARBA00001916"/>
    </source>
</evidence>
<dbReference type="FunCoup" id="I7MG70">
    <property type="interactions" value="330"/>
</dbReference>
<feature type="domain" description="Porphobilinogen deaminase C-terminal" evidence="7">
    <location>
        <begin position="250"/>
        <end position="318"/>
    </location>
</feature>
<evidence type="ECO:0000256" key="4">
    <source>
        <dbReference type="ARBA" id="ARBA00022679"/>
    </source>
</evidence>
<comment type="similarity">
    <text evidence="2">Belongs to the HMBS family.</text>
</comment>
<dbReference type="PANTHER" id="PTHR11557">
    <property type="entry name" value="PORPHOBILINOGEN DEAMINASE"/>
    <property type="match status" value="1"/>
</dbReference>
<dbReference type="NCBIfam" id="TIGR00212">
    <property type="entry name" value="hemC"/>
    <property type="match status" value="1"/>
</dbReference>
<organism evidence="8 9">
    <name type="scientific">Tetrahymena thermophila (strain SB210)</name>
    <dbReference type="NCBI Taxonomy" id="312017"/>
    <lineage>
        <taxon>Eukaryota</taxon>
        <taxon>Sar</taxon>
        <taxon>Alveolata</taxon>
        <taxon>Ciliophora</taxon>
        <taxon>Intramacronucleata</taxon>
        <taxon>Oligohymenophorea</taxon>
        <taxon>Hymenostomatida</taxon>
        <taxon>Tetrahymenina</taxon>
        <taxon>Tetrahymenidae</taxon>
        <taxon>Tetrahymena</taxon>
    </lineage>
</organism>
<evidence type="ECO:0000313" key="8">
    <source>
        <dbReference type="EMBL" id="EAS01157.2"/>
    </source>
</evidence>
<dbReference type="InterPro" id="IPR022417">
    <property type="entry name" value="Porphobilin_deaminase_N"/>
</dbReference>
<dbReference type="InParanoid" id="I7MG70"/>
<sequence length="339" mass="37973">MDLKDQSLDQQLIDSLKNRKFKIASRSSQLALSQTYEVIDLLVGVKELGLTKENFEVVPISNAPGDQNLKDPLYVMGGVGVFTKIVEVELLNKNGDIAVHSLKDLPTIIDERLFIGAVPPLKPRGDVVIFNEKHKGKELKDLPEGSVIGTSSLRRITNLKNRYPHLKYENIRGNLNTRLTKLENGQYDAIILAEAGVFRLGWIEKVGQFLKQEDFLYAPGQGALGVQCRADDKEAIALLSYINQKEPRIRVDAERQFLNKLEGGCKLPIAVHSEIIDQTLRLTGQVWSLEADKTIREVIEGHISDQDLGLKLSEKMKQAGAGEILEKIRSQIDKKENEE</sequence>
<evidence type="ECO:0000313" key="9">
    <source>
        <dbReference type="Proteomes" id="UP000009168"/>
    </source>
</evidence>
<gene>
    <name evidence="8" type="ORF">TTHERM_00317210</name>
</gene>
<proteinExistence type="inferred from homology"/>
<name>I7MG70_TETTS</name>
<dbReference type="InterPro" id="IPR022418">
    <property type="entry name" value="Porphobilinogen_deaminase_C"/>
</dbReference>